<dbReference type="InterPro" id="IPR000566">
    <property type="entry name" value="Lipocln_cytosolic_FA-bd_dom"/>
</dbReference>
<dbReference type="Proteomes" id="UP000694727">
    <property type="component" value="Unplaced"/>
</dbReference>
<name>A0A4X1T101_PIG</name>
<evidence type="ECO:0000259" key="8">
    <source>
        <dbReference type="Pfam" id="PF00061"/>
    </source>
</evidence>
<dbReference type="Proteomes" id="UP000694722">
    <property type="component" value="Unplaced"/>
</dbReference>
<dbReference type="PANTHER" id="PTHR11430">
    <property type="entry name" value="LIPOCALIN"/>
    <property type="match status" value="1"/>
</dbReference>
<organism evidence="9 10">
    <name type="scientific">Sus scrofa</name>
    <name type="common">Pig</name>
    <dbReference type="NCBI Taxonomy" id="9823"/>
    <lineage>
        <taxon>Eukaryota</taxon>
        <taxon>Metazoa</taxon>
        <taxon>Chordata</taxon>
        <taxon>Craniata</taxon>
        <taxon>Vertebrata</taxon>
        <taxon>Euteleostomi</taxon>
        <taxon>Mammalia</taxon>
        <taxon>Eutheria</taxon>
        <taxon>Laurasiatheria</taxon>
        <taxon>Artiodactyla</taxon>
        <taxon>Suina</taxon>
        <taxon>Suidae</taxon>
        <taxon>Sus</taxon>
    </lineage>
</organism>
<dbReference type="Ensembl" id="ENSSSCT00065004149.1">
    <property type="protein sequence ID" value="ENSSSCP00065001668.1"/>
    <property type="gene ID" value="ENSSSCG00065003116.1"/>
</dbReference>
<protein>
    <recommendedName>
        <fullName evidence="8">Lipocalin/cytosolic fatty-acid binding domain-containing protein</fullName>
    </recommendedName>
</protein>
<evidence type="ECO:0000256" key="7">
    <source>
        <dbReference type="SAM" id="SignalP"/>
    </source>
</evidence>
<accession>A0A4X1T101</accession>
<evidence type="ECO:0000313" key="9">
    <source>
        <dbReference type="Ensembl" id="ENSSSCP00070008918.1"/>
    </source>
</evidence>
<dbReference type="GO" id="GO:0036094">
    <property type="term" value="F:small molecule binding"/>
    <property type="evidence" value="ECO:0007669"/>
    <property type="project" value="InterPro"/>
</dbReference>
<evidence type="ECO:0000256" key="2">
    <source>
        <dbReference type="ARBA" id="ARBA00006889"/>
    </source>
</evidence>
<comment type="similarity">
    <text evidence="2">Belongs to the calycin superfamily. Lipocalin family.</text>
</comment>
<dbReference type="Ensembl" id="ENSSSCT00040009432.1">
    <property type="protein sequence ID" value="ENSSSCP00040003692.1"/>
    <property type="gene ID" value="ENSSSCG00040007152.1"/>
</dbReference>
<proteinExistence type="inferred from homology"/>
<evidence type="ECO:0000256" key="1">
    <source>
        <dbReference type="ARBA" id="ARBA00004613"/>
    </source>
</evidence>
<sequence length="171" mass="19030">MKVLFLTIALGLVSALFFPVETPDITGTLYVKATVTDKDLPKEWRPSKVSPVTVTALDGGDLEVTFTFVKKGQCHEKGTVIQPTEEPGKYSAYGGKRHVYILELPVKDHYVFYCEGHVHGKQLHVGKLMGRNPEVNPEALEAFKRFAQRKGLSEDDISIPTQTEGCRPENN</sequence>
<dbReference type="PRINTS" id="PR01175">
    <property type="entry name" value="VNEBNERGLAND"/>
</dbReference>
<evidence type="ECO:0000313" key="10">
    <source>
        <dbReference type="Proteomes" id="UP000314985"/>
    </source>
</evidence>
<dbReference type="AlphaFoldDB" id="A0A4X1T101"/>
<dbReference type="PANTHER" id="PTHR11430:SF129">
    <property type="entry name" value="ODORANT-BINDING PROTEIN 2A-RELATED"/>
    <property type="match status" value="1"/>
</dbReference>
<dbReference type="Proteomes" id="UP000314985">
    <property type="component" value="Chromosome 1"/>
</dbReference>
<keyword evidence="3" id="KW-0813">Transport</keyword>
<keyword evidence="4" id="KW-0964">Secreted</keyword>
<reference evidence="9 10" key="1">
    <citation type="submission" date="2017-08" db="EMBL/GenBank/DDBJ databases">
        <title>USMARCv1.0.</title>
        <authorList>
            <person name="Hannum G.I."/>
            <person name="Koren S."/>
            <person name="Schroeder S.G."/>
            <person name="Chin S.C."/>
            <person name="Nonneman D.J."/>
            <person name="Becker S.A."/>
            <person name="Rosen B.D."/>
            <person name="Bickhart D.M."/>
            <person name="Putnam N.H."/>
            <person name="Green R.E."/>
            <person name="Tuggle C.K."/>
            <person name="Liu H."/>
            <person name="Rohrer G.A."/>
            <person name="Warr A."/>
            <person name="Hall R."/>
            <person name="Kim K."/>
            <person name="Hume D.A."/>
            <person name="Talbot R."/>
            <person name="Chow W."/>
            <person name="Howe K."/>
            <person name="Schwartz A.S."/>
            <person name="Watson M."/>
            <person name="Archibald A.L."/>
            <person name="Phillippy A.M."/>
            <person name="Smith T.P.L."/>
        </authorList>
    </citation>
    <scope>NUCLEOTIDE SEQUENCE [LARGE SCALE GENOMIC DNA]</scope>
</reference>
<dbReference type="InterPro" id="IPR002345">
    <property type="entry name" value="Lipocalin"/>
</dbReference>
<evidence type="ECO:0000256" key="5">
    <source>
        <dbReference type="ARBA" id="ARBA00022729"/>
    </source>
</evidence>
<feature type="chain" id="PRO_5044614391" description="Lipocalin/cytosolic fatty-acid binding domain-containing protein" evidence="7">
    <location>
        <begin position="16"/>
        <end position="171"/>
    </location>
</feature>
<dbReference type="SUPFAM" id="SSF50814">
    <property type="entry name" value="Lipocalins"/>
    <property type="match status" value="1"/>
</dbReference>
<reference evidence="9" key="2">
    <citation type="submission" date="2025-05" db="UniProtKB">
        <authorList>
            <consortium name="Ensembl"/>
        </authorList>
    </citation>
    <scope>IDENTIFICATION</scope>
</reference>
<dbReference type="Pfam" id="PF00061">
    <property type="entry name" value="Lipocalin"/>
    <property type="match status" value="1"/>
</dbReference>
<evidence type="ECO:0000256" key="4">
    <source>
        <dbReference type="ARBA" id="ARBA00022525"/>
    </source>
</evidence>
<dbReference type="Ensembl" id="ENSSSCT00070010832.1">
    <property type="protein sequence ID" value="ENSSSCP00070008918.1"/>
    <property type="gene ID" value="ENSSSCG00070005704.1"/>
</dbReference>
<dbReference type="Ensembl" id="ENSSSCT00045054804.1">
    <property type="protein sequence ID" value="ENSSSCP00045038189.1"/>
    <property type="gene ID" value="ENSSSCG00045032065.1"/>
</dbReference>
<dbReference type="Gene3D" id="2.40.128.20">
    <property type="match status" value="1"/>
</dbReference>
<evidence type="ECO:0000256" key="6">
    <source>
        <dbReference type="SAM" id="MobiDB-lite"/>
    </source>
</evidence>
<feature type="region of interest" description="Disordered" evidence="6">
    <location>
        <begin position="150"/>
        <end position="171"/>
    </location>
</feature>
<keyword evidence="5 7" id="KW-0732">Signal</keyword>
<comment type="subcellular location">
    <subcellularLocation>
        <location evidence="1">Secreted</location>
    </subcellularLocation>
</comment>
<evidence type="ECO:0000256" key="3">
    <source>
        <dbReference type="ARBA" id="ARBA00022448"/>
    </source>
</evidence>
<dbReference type="CDD" id="cd19414">
    <property type="entry name" value="lipocalin_1_3_4_13-like"/>
    <property type="match status" value="1"/>
</dbReference>
<dbReference type="Ensembl" id="ENSSSCT00025038103.1">
    <property type="protein sequence ID" value="ENSSSCP00025016051.1"/>
    <property type="gene ID" value="ENSSSCG00025028060.1"/>
</dbReference>
<dbReference type="InterPro" id="IPR002450">
    <property type="entry name" value="von_Ebner_gland"/>
</dbReference>
<feature type="domain" description="Lipocalin/cytosolic fatty-acid binding" evidence="8">
    <location>
        <begin position="27"/>
        <end position="164"/>
    </location>
</feature>
<dbReference type="InterPro" id="IPR012674">
    <property type="entry name" value="Calycin"/>
</dbReference>
<feature type="signal peptide" evidence="7">
    <location>
        <begin position="1"/>
        <end position="15"/>
    </location>
</feature>
<dbReference type="Proteomes" id="UP000694725">
    <property type="component" value="Unplaced"/>
</dbReference>
<dbReference type="GO" id="GO:0005576">
    <property type="term" value="C:extracellular region"/>
    <property type="evidence" value="ECO:0007669"/>
    <property type="project" value="UniProtKB-SubCell"/>
</dbReference>
<dbReference type="Proteomes" id="UP000694728">
    <property type="component" value="Unplaced"/>
</dbReference>